<proteinExistence type="predicted"/>
<dbReference type="Pfam" id="PF08902">
    <property type="entry name" value="DUF1848"/>
    <property type="match status" value="1"/>
</dbReference>
<dbReference type="Proteomes" id="UP001524435">
    <property type="component" value="Unassembled WGS sequence"/>
</dbReference>
<gene>
    <name evidence="1" type="ORF">NE663_07900</name>
</gene>
<accession>A0ABT1SLT2</accession>
<reference evidence="1 2" key="1">
    <citation type="submission" date="2022-06" db="EMBL/GenBank/DDBJ databases">
        <title>Isolation of gut microbiota from human fecal samples.</title>
        <authorList>
            <person name="Pamer E.G."/>
            <person name="Barat B."/>
            <person name="Waligurski E."/>
            <person name="Medina S."/>
            <person name="Paddock L."/>
            <person name="Mostad J."/>
        </authorList>
    </citation>
    <scope>NUCLEOTIDE SEQUENCE [LARGE SCALE GENOMIC DNA]</scope>
    <source>
        <strain evidence="1 2">DFI.6.1</strain>
    </source>
</reference>
<sequence length="297" mass="34546">MILFVSGRCDIPAFYSEWFFNRLKIGFVDVRNPYDQHQISRILLDEKHIDCIVFCTKNPLPLLQKLDAIPFPFLVHVTLTPYHQDIEPFVPDKKQILSAIRTLSEKLGKKRVIVRYDPILLTERYTLAYHKKAFASLCEKLSGYVDTIIISFVDDYRNMRSHAIQIKMYAPKEAACRELAKAFYDSAAKHQIRVQTCAENMDLREYGIENRPCFAEADLNDRLHTAIYFQKGKSVRKNCSCLPTVDIGDYNACSYRCRYCYANYDESKIAENTHRHDPNSSVLIGHVEKEDKITIRK</sequence>
<evidence type="ECO:0000313" key="2">
    <source>
        <dbReference type="Proteomes" id="UP001524435"/>
    </source>
</evidence>
<comment type="caution">
    <text evidence="1">The sequence shown here is derived from an EMBL/GenBank/DDBJ whole genome shotgun (WGS) entry which is preliminary data.</text>
</comment>
<organism evidence="1 2">
    <name type="scientific">Massilicoli timonensis</name>
    <dbReference type="NCBI Taxonomy" id="2015901"/>
    <lineage>
        <taxon>Bacteria</taxon>
        <taxon>Bacillati</taxon>
        <taxon>Bacillota</taxon>
        <taxon>Erysipelotrichia</taxon>
        <taxon>Erysipelotrichales</taxon>
        <taxon>Erysipelotrichaceae</taxon>
        <taxon>Massilicoli</taxon>
    </lineage>
</organism>
<name>A0ABT1SLT2_9FIRM</name>
<evidence type="ECO:0000313" key="1">
    <source>
        <dbReference type="EMBL" id="MCQ5122179.1"/>
    </source>
</evidence>
<dbReference type="RefSeq" id="WP_102268590.1">
    <property type="nucleotide sequence ID" value="NZ_CANTYB010000033.1"/>
</dbReference>
<keyword evidence="2" id="KW-1185">Reference proteome</keyword>
<protein>
    <submittedName>
        <fullName evidence="1">DUF1848 domain-containing protein</fullName>
    </submittedName>
</protein>
<dbReference type="EMBL" id="JANGCH010000010">
    <property type="protein sequence ID" value="MCQ5122179.1"/>
    <property type="molecule type" value="Genomic_DNA"/>
</dbReference>
<dbReference type="InterPro" id="IPR014998">
    <property type="entry name" value="DUF1848"/>
</dbReference>